<accession>A0AAD6V0Z8</accession>
<feature type="compositionally biased region" description="Basic and acidic residues" evidence="10">
    <location>
        <begin position="350"/>
        <end position="367"/>
    </location>
</feature>
<organism evidence="14 15">
    <name type="scientific">Mycena pura</name>
    <dbReference type="NCBI Taxonomy" id="153505"/>
    <lineage>
        <taxon>Eukaryota</taxon>
        <taxon>Fungi</taxon>
        <taxon>Dikarya</taxon>
        <taxon>Basidiomycota</taxon>
        <taxon>Agaricomycotina</taxon>
        <taxon>Agaricomycetes</taxon>
        <taxon>Agaricomycetidae</taxon>
        <taxon>Agaricales</taxon>
        <taxon>Marasmiineae</taxon>
        <taxon>Mycenaceae</taxon>
        <taxon>Mycena</taxon>
    </lineage>
</organism>
<keyword evidence="6 9" id="KW-0186">Copper</keyword>
<keyword evidence="3 9" id="KW-0479">Metal-binding</keyword>
<comment type="caution">
    <text evidence="14">The sequence shown here is derived from an EMBL/GenBank/DDBJ whole genome shotgun (WGS) entry which is preliminary data.</text>
</comment>
<evidence type="ECO:0000313" key="15">
    <source>
        <dbReference type="Proteomes" id="UP001219525"/>
    </source>
</evidence>
<dbReference type="GO" id="GO:0005507">
    <property type="term" value="F:copper ion binding"/>
    <property type="evidence" value="ECO:0007669"/>
    <property type="project" value="InterPro"/>
</dbReference>
<dbReference type="GO" id="GO:0008131">
    <property type="term" value="F:primary methylamine oxidase activity"/>
    <property type="evidence" value="ECO:0007669"/>
    <property type="project" value="InterPro"/>
</dbReference>
<evidence type="ECO:0000256" key="7">
    <source>
        <dbReference type="PIRSR" id="PIRSR600269-50"/>
    </source>
</evidence>
<dbReference type="Pfam" id="PF01179">
    <property type="entry name" value="Cu_amine_oxid"/>
    <property type="match status" value="1"/>
</dbReference>
<keyword evidence="5 9" id="KW-0560">Oxidoreductase</keyword>
<dbReference type="GO" id="GO:0005886">
    <property type="term" value="C:plasma membrane"/>
    <property type="evidence" value="ECO:0007669"/>
    <property type="project" value="TreeGrafter"/>
</dbReference>
<dbReference type="InterPro" id="IPR016182">
    <property type="entry name" value="Cu_amine_oxidase_N-reg"/>
</dbReference>
<dbReference type="Proteomes" id="UP001219525">
    <property type="component" value="Unassembled WGS sequence"/>
</dbReference>
<sequence length="873" mass="98321">MSVFPAAKEDLSPLFGCAARFKTRRFAIFFVLTVSAAAFLLFAPGLRQLRSLDIGVGEVASVDDPVVPGRCADTSAIPATAPHENVWKNFDVHEAVAIRRWLWAYKDANGRGFNLTSETAATDLDNSISLIETFSPPKADVLAYFDHDGESPQRFAKIVLMLGRASPPAISQYLLGPLPSIISALTLSAAPLELRPLKHIYTRPDVPYTARIFPQNVSYTEKFLLGLMAPLHNATQDLLGGVVGWGSGAGQDFISPPTILFSGTTPFSYDGSFRRMWLQLKQNTPGSYLKMLDMNLYVDLTSMDPAEWYLIRMVYNRQVFATTEEFLEAYTNGTLKRSTRPDEPASEDTWAGRERKGTKRDLDERAGPRQVSFNGPRFRVDEDNQWVSWMGWSFYLSFARDMGLSLWDVRFRGERILYEISPQEALAVYSGSDPHQGSTVFLDRGFGMGITTRSLIVGYDCPYEALMLPAITHTESGTLLRQDAICVFERDSGKPLSRHTGYLRGETGATKGYEFVVRTISTVGNYDYMFDYTFQLDGTIEVRISASGYLQGAWWDDTQMSYGTKIRDTYMGSVHDHVINYKFDFDIAGTRNSLMAISLENEVVQLPWFEDDWGQDVRQQKIVRKIVTNESEALLDYPKNYEGAYVIVNQEELNRWGYRTDALLINRSARGYAIHPGMSPIRLTNLDSKRTENNVNFAKHHLAVSRRKESEPCSSSTWNINLPGAPPVDFYKFFDGESIEQEDLTAWVNLGTHHIPRAEDSPMTLTNIATSSVLLTPFNFNDWDPAMESMNAILLTVPEPGEEWTGDENGVEIEYCLPPRLKKFSYPVLTTFEEDGTPGDPARVHQMRRQAESYHAIFAASDFQTSKAIQPRT</sequence>
<evidence type="ECO:0000256" key="8">
    <source>
        <dbReference type="PIRSR" id="PIRSR600269-51"/>
    </source>
</evidence>
<evidence type="ECO:0000256" key="3">
    <source>
        <dbReference type="ARBA" id="ARBA00022723"/>
    </source>
</evidence>
<comment type="similarity">
    <text evidence="2 9">Belongs to the copper/topaquinone oxidase family.</text>
</comment>
<evidence type="ECO:0000259" key="12">
    <source>
        <dbReference type="Pfam" id="PF01179"/>
    </source>
</evidence>
<feature type="active site" description="Proton acceptor" evidence="7">
    <location>
        <position position="443"/>
    </location>
</feature>
<feature type="region of interest" description="Disordered" evidence="10">
    <location>
        <begin position="335"/>
        <end position="376"/>
    </location>
</feature>
<feature type="domain" description="DUF1965" evidence="13">
    <location>
        <begin position="293"/>
        <end position="357"/>
    </location>
</feature>
<feature type="active site" description="Schiff-base intermediate with substrate; via topaquinone" evidence="7">
    <location>
        <position position="526"/>
    </location>
</feature>
<dbReference type="SUPFAM" id="SSF54416">
    <property type="entry name" value="Amine oxidase N-terminal region"/>
    <property type="match status" value="2"/>
</dbReference>
<dbReference type="InterPro" id="IPR015328">
    <property type="entry name" value="DUF1965"/>
</dbReference>
<feature type="domain" description="Copper amine oxidase catalytic" evidence="12">
    <location>
        <begin position="369"/>
        <end position="787"/>
    </location>
</feature>
<reference evidence="14" key="1">
    <citation type="submission" date="2023-03" db="EMBL/GenBank/DDBJ databases">
        <title>Massive genome expansion in bonnet fungi (Mycena s.s.) driven by repeated elements and novel gene families across ecological guilds.</title>
        <authorList>
            <consortium name="Lawrence Berkeley National Laboratory"/>
            <person name="Harder C.B."/>
            <person name="Miyauchi S."/>
            <person name="Viragh M."/>
            <person name="Kuo A."/>
            <person name="Thoen E."/>
            <person name="Andreopoulos B."/>
            <person name="Lu D."/>
            <person name="Skrede I."/>
            <person name="Drula E."/>
            <person name="Henrissat B."/>
            <person name="Morin E."/>
            <person name="Kohler A."/>
            <person name="Barry K."/>
            <person name="LaButti K."/>
            <person name="Morin E."/>
            <person name="Salamov A."/>
            <person name="Lipzen A."/>
            <person name="Mereny Z."/>
            <person name="Hegedus B."/>
            <person name="Baldrian P."/>
            <person name="Stursova M."/>
            <person name="Weitz H."/>
            <person name="Taylor A."/>
            <person name="Grigoriev I.V."/>
            <person name="Nagy L.G."/>
            <person name="Martin F."/>
            <person name="Kauserud H."/>
        </authorList>
    </citation>
    <scope>NUCLEOTIDE SEQUENCE</scope>
    <source>
        <strain evidence="14">9144</strain>
    </source>
</reference>
<evidence type="ECO:0000313" key="14">
    <source>
        <dbReference type="EMBL" id="KAJ7196782.1"/>
    </source>
</evidence>
<feature type="modified residue" description="2',4',5'-topaquinone" evidence="8">
    <location>
        <position position="526"/>
    </location>
</feature>
<keyword evidence="15" id="KW-1185">Reference proteome</keyword>
<dbReference type="EMBL" id="JARJCW010000081">
    <property type="protein sequence ID" value="KAJ7196782.1"/>
    <property type="molecule type" value="Genomic_DNA"/>
</dbReference>
<keyword evidence="11" id="KW-1133">Transmembrane helix</keyword>
<gene>
    <name evidence="14" type="ORF">GGX14DRAFT_375813</name>
</gene>
<dbReference type="PANTHER" id="PTHR10638">
    <property type="entry name" value="COPPER AMINE OXIDASE"/>
    <property type="match status" value="1"/>
</dbReference>
<feature type="transmembrane region" description="Helical" evidence="11">
    <location>
        <begin position="26"/>
        <end position="46"/>
    </location>
</feature>
<protein>
    <recommendedName>
        <fullName evidence="9">Amine oxidase</fullName>
        <ecNumber evidence="9">1.4.3.-</ecNumber>
    </recommendedName>
</protein>
<dbReference type="PANTHER" id="PTHR10638:SF20">
    <property type="entry name" value="AMINE OXIDASE"/>
    <property type="match status" value="1"/>
</dbReference>
<comment type="cofactor">
    <cofactor evidence="1">
        <name>Cu cation</name>
        <dbReference type="ChEBI" id="CHEBI:23378"/>
    </cofactor>
</comment>
<dbReference type="AlphaFoldDB" id="A0AAD6V0Z8"/>
<keyword evidence="4 7" id="KW-0801">TPQ</keyword>
<dbReference type="Gene3D" id="2.70.98.20">
    <property type="entry name" value="Copper amine oxidase, catalytic domain"/>
    <property type="match status" value="1"/>
</dbReference>
<evidence type="ECO:0000259" key="13">
    <source>
        <dbReference type="Pfam" id="PF09248"/>
    </source>
</evidence>
<comment type="cofactor">
    <cofactor evidence="9">
        <name>Cu cation</name>
        <dbReference type="ChEBI" id="CHEBI:23378"/>
    </cofactor>
    <text evidence="9">Contains 1 topaquinone per subunit.</text>
</comment>
<keyword evidence="11" id="KW-0812">Transmembrane</keyword>
<dbReference type="Gene3D" id="3.10.450.40">
    <property type="match status" value="2"/>
</dbReference>
<dbReference type="SUPFAM" id="SSF49998">
    <property type="entry name" value="Amine oxidase catalytic domain"/>
    <property type="match status" value="1"/>
</dbReference>
<dbReference type="Pfam" id="PF09248">
    <property type="entry name" value="DUF1965"/>
    <property type="match status" value="1"/>
</dbReference>
<evidence type="ECO:0000256" key="9">
    <source>
        <dbReference type="RuleBase" id="RU000672"/>
    </source>
</evidence>
<name>A0AAD6V0Z8_9AGAR</name>
<comment type="PTM">
    <text evidence="8 9">Topaquinone (TPQ) is generated by copper-dependent autoxidation of a specific tyrosyl residue.</text>
</comment>
<evidence type="ECO:0000256" key="2">
    <source>
        <dbReference type="ARBA" id="ARBA00007983"/>
    </source>
</evidence>
<dbReference type="InterPro" id="IPR015798">
    <property type="entry name" value="Cu_amine_oxidase_C"/>
</dbReference>
<evidence type="ECO:0000256" key="5">
    <source>
        <dbReference type="ARBA" id="ARBA00023002"/>
    </source>
</evidence>
<dbReference type="GO" id="GO:0048038">
    <property type="term" value="F:quinone binding"/>
    <property type="evidence" value="ECO:0007669"/>
    <property type="project" value="InterPro"/>
</dbReference>
<keyword evidence="11" id="KW-0472">Membrane</keyword>
<evidence type="ECO:0000256" key="4">
    <source>
        <dbReference type="ARBA" id="ARBA00022772"/>
    </source>
</evidence>
<dbReference type="InterPro" id="IPR036460">
    <property type="entry name" value="Cu_amine_oxidase_C_sf"/>
</dbReference>
<evidence type="ECO:0000256" key="1">
    <source>
        <dbReference type="ARBA" id="ARBA00001935"/>
    </source>
</evidence>
<evidence type="ECO:0000256" key="6">
    <source>
        <dbReference type="ARBA" id="ARBA00023008"/>
    </source>
</evidence>
<dbReference type="PRINTS" id="PR00766">
    <property type="entry name" value="CUDAOXIDASE"/>
</dbReference>
<dbReference type="EC" id="1.4.3.-" evidence="9"/>
<dbReference type="GO" id="GO:0009308">
    <property type="term" value="P:amine metabolic process"/>
    <property type="evidence" value="ECO:0007669"/>
    <property type="project" value="UniProtKB-UniRule"/>
</dbReference>
<evidence type="ECO:0000256" key="10">
    <source>
        <dbReference type="SAM" id="MobiDB-lite"/>
    </source>
</evidence>
<proteinExistence type="inferred from homology"/>
<evidence type="ECO:0000256" key="11">
    <source>
        <dbReference type="SAM" id="Phobius"/>
    </source>
</evidence>
<dbReference type="InterPro" id="IPR000269">
    <property type="entry name" value="Cu_amine_oxidase"/>
</dbReference>